<protein>
    <submittedName>
        <fullName evidence="1">DUF3146 family protein</fullName>
    </submittedName>
</protein>
<reference evidence="1" key="1">
    <citation type="journal article" date="2021" name="Antonie Van Leeuwenhoek">
        <title>Draft genome and description of Waterburya agarophytonicola gen. nov. sp. nov. (Pleurocapsales, Cyanobacteria): a seaweed symbiont.</title>
        <authorList>
            <person name="Bonthond G."/>
            <person name="Shalygin S."/>
            <person name="Bayer T."/>
            <person name="Weinberger F."/>
        </authorList>
    </citation>
    <scope>NUCLEOTIDE SEQUENCE</scope>
    <source>
        <strain evidence="1">KI4</strain>
    </source>
</reference>
<organism evidence="1 2">
    <name type="scientific">Waterburya agarophytonicola KI4</name>
    <dbReference type="NCBI Taxonomy" id="2874699"/>
    <lineage>
        <taxon>Bacteria</taxon>
        <taxon>Bacillati</taxon>
        <taxon>Cyanobacteriota</taxon>
        <taxon>Cyanophyceae</taxon>
        <taxon>Pleurocapsales</taxon>
        <taxon>Hyellaceae</taxon>
        <taxon>Waterburya</taxon>
        <taxon>Waterburya agarophytonicola</taxon>
    </lineage>
</organism>
<comment type="caution">
    <text evidence="1">The sequence shown here is derived from an EMBL/GenBank/DDBJ whole genome shotgun (WGS) entry which is preliminary data.</text>
</comment>
<evidence type="ECO:0000313" key="1">
    <source>
        <dbReference type="EMBL" id="MCC0179400.1"/>
    </source>
</evidence>
<dbReference type="Pfam" id="PF11344">
    <property type="entry name" value="DUF3146"/>
    <property type="match status" value="1"/>
</dbReference>
<proteinExistence type="predicted"/>
<name>A0A964BTX4_9CYAN</name>
<dbReference type="EMBL" id="JADWDC010000081">
    <property type="protein sequence ID" value="MCC0179400.1"/>
    <property type="molecule type" value="Genomic_DNA"/>
</dbReference>
<dbReference type="RefSeq" id="WP_229642499.1">
    <property type="nucleotide sequence ID" value="NZ_JADWDC010000081.1"/>
</dbReference>
<dbReference type="AlphaFoldDB" id="A0A964BTX4"/>
<dbReference type="InterPro" id="IPR021492">
    <property type="entry name" value="DUF3146"/>
</dbReference>
<keyword evidence="2" id="KW-1185">Reference proteome</keyword>
<gene>
    <name evidence="1" type="ORF">I4641_20780</name>
</gene>
<dbReference type="Proteomes" id="UP000729733">
    <property type="component" value="Unassembled WGS sequence"/>
</dbReference>
<sequence length="87" mass="10463">MNRRYLPETVAYVRITQQSLSMGKIEGDVKAGQYQWQFRWRFRQRQLSVQPSLGRALIEEPLERFLERSDYQLEPGSDYTFTVRTKM</sequence>
<accession>A0A964BTX4</accession>
<evidence type="ECO:0000313" key="2">
    <source>
        <dbReference type="Proteomes" id="UP000729733"/>
    </source>
</evidence>